<keyword evidence="7" id="KW-1185">Reference proteome</keyword>
<gene>
    <name evidence="6" type="ORF">SAMN05216188_110233</name>
</gene>
<dbReference type="SUPFAM" id="SSF46689">
    <property type="entry name" value="Homeodomain-like"/>
    <property type="match status" value="1"/>
</dbReference>
<dbReference type="InterPro" id="IPR009057">
    <property type="entry name" value="Homeodomain-like_sf"/>
</dbReference>
<organism evidence="6 7">
    <name type="scientific">Lentzea xinjiangensis</name>
    <dbReference type="NCBI Taxonomy" id="402600"/>
    <lineage>
        <taxon>Bacteria</taxon>
        <taxon>Bacillati</taxon>
        <taxon>Actinomycetota</taxon>
        <taxon>Actinomycetes</taxon>
        <taxon>Pseudonocardiales</taxon>
        <taxon>Pseudonocardiaceae</taxon>
        <taxon>Lentzea</taxon>
    </lineage>
</organism>
<dbReference type="PANTHER" id="PTHR30055:SF212">
    <property type="entry name" value="TETR-FAMILY FAMILY TRANSCRIPTIONAL REGULATOR"/>
    <property type="match status" value="1"/>
</dbReference>
<evidence type="ECO:0000313" key="7">
    <source>
        <dbReference type="Proteomes" id="UP000199352"/>
    </source>
</evidence>
<dbReference type="Pfam" id="PF13305">
    <property type="entry name" value="TetR_C_33"/>
    <property type="match status" value="1"/>
</dbReference>
<evidence type="ECO:0000259" key="5">
    <source>
        <dbReference type="PROSITE" id="PS50977"/>
    </source>
</evidence>
<dbReference type="InterPro" id="IPR025996">
    <property type="entry name" value="MT1864/Rv1816-like_C"/>
</dbReference>
<accession>A0A1H9NJF1</accession>
<dbReference type="Gene3D" id="1.10.357.10">
    <property type="entry name" value="Tetracycline Repressor, domain 2"/>
    <property type="match status" value="1"/>
</dbReference>
<dbReference type="AlphaFoldDB" id="A0A1H9NJF1"/>
<name>A0A1H9NJF1_9PSEU</name>
<dbReference type="PANTHER" id="PTHR30055">
    <property type="entry name" value="HTH-TYPE TRANSCRIPTIONAL REGULATOR RUTR"/>
    <property type="match status" value="1"/>
</dbReference>
<evidence type="ECO:0000256" key="1">
    <source>
        <dbReference type="ARBA" id="ARBA00023015"/>
    </source>
</evidence>
<dbReference type="GO" id="GO:0000976">
    <property type="term" value="F:transcription cis-regulatory region binding"/>
    <property type="evidence" value="ECO:0007669"/>
    <property type="project" value="TreeGrafter"/>
</dbReference>
<reference evidence="7" key="1">
    <citation type="submission" date="2016-10" db="EMBL/GenBank/DDBJ databases">
        <authorList>
            <person name="Varghese N."/>
            <person name="Submissions S."/>
        </authorList>
    </citation>
    <scope>NUCLEOTIDE SEQUENCE [LARGE SCALE GENOMIC DNA]</scope>
    <source>
        <strain evidence="7">CGMCC 4.3525</strain>
    </source>
</reference>
<dbReference type="STRING" id="402600.SAMN05216188_110233"/>
<keyword evidence="2 4" id="KW-0238">DNA-binding</keyword>
<proteinExistence type="predicted"/>
<evidence type="ECO:0000256" key="4">
    <source>
        <dbReference type="PROSITE-ProRule" id="PRU00335"/>
    </source>
</evidence>
<sequence length="209" mass="23359">MATSTRRALERARTRERIIETALHVLESEGVAALTIRRIATEIEYTAPIVYQYFAGKDELVLELVTRGYQLLLNDIRLASGEPDIDRRMLRLASEYVRFAGEHPYLFQVMNDATVNADERRRAAEPGTEVLREQLASWASEHDVVLTDFDEACEIVWGTLYGIASLGHLGTVGNERARKLAEQAFRAILSGWSNGAPGTEQPDQGEPAE</sequence>
<protein>
    <submittedName>
        <fullName evidence="6">Transcriptional regulator, TetR family</fullName>
    </submittedName>
</protein>
<dbReference type="EMBL" id="FOFR01000010">
    <property type="protein sequence ID" value="SER35785.1"/>
    <property type="molecule type" value="Genomic_DNA"/>
</dbReference>
<dbReference type="InterPro" id="IPR001647">
    <property type="entry name" value="HTH_TetR"/>
</dbReference>
<evidence type="ECO:0000313" key="6">
    <source>
        <dbReference type="EMBL" id="SER35785.1"/>
    </source>
</evidence>
<dbReference type="InterPro" id="IPR050109">
    <property type="entry name" value="HTH-type_TetR-like_transc_reg"/>
</dbReference>
<evidence type="ECO:0000256" key="2">
    <source>
        <dbReference type="ARBA" id="ARBA00023125"/>
    </source>
</evidence>
<dbReference type="Pfam" id="PF00440">
    <property type="entry name" value="TetR_N"/>
    <property type="match status" value="1"/>
</dbReference>
<dbReference type="GO" id="GO:0003700">
    <property type="term" value="F:DNA-binding transcription factor activity"/>
    <property type="evidence" value="ECO:0007669"/>
    <property type="project" value="TreeGrafter"/>
</dbReference>
<dbReference type="Proteomes" id="UP000199352">
    <property type="component" value="Unassembled WGS sequence"/>
</dbReference>
<dbReference type="InterPro" id="IPR036271">
    <property type="entry name" value="Tet_transcr_reg_TetR-rel_C_sf"/>
</dbReference>
<dbReference type="SUPFAM" id="SSF48498">
    <property type="entry name" value="Tetracyclin repressor-like, C-terminal domain"/>
    <property type="match status" value="1"/>
</dbReference>
<dbReference type="PROSITE" id="PS50977">
    <property type="entry name" value="HTH_TETR_2"/>
    <property type="match status" value="1"/>
</dbReference>
<keyword evidence="3" id="KW-0804">Transcription</keyword>
<feature type="DNA-binding region" description="H-T-H motif" evidence="4">
    <location>
        <begin position="35"/>
        <end position="54"/>
    </location>
</feature>
<feature type="domain" description="HTH tetR-type" evidence="5">
    <location>
        <begin position="12"/>
        <end position="72"/>
    </location>
</feature>
<dbReference type="RefSeq" id="WP_089953569.1">
    <property type="nucleotide sequence ID" value="NZ_FOFR01000010.1"/>
</dbReference>
<dbReference type="OrthoDB" id="3173376at2"/>
<keyword evidence="1" id="KW-0805">Transcription regulation</keyword>
<evidence type="ECO:0000256" key="3">
    <source>
        <dbReference type="ARBA" id="ARBA00023163"/>
    </source>
</evidence>